<dbReference type="NCBIfam" id="NF008091">
    <property type="entry name" value="PRK10833.1"/>
    <property type="match status" value="1"/>
</dbReference>
<dbReference type="EMBL" id="DACSXJ010000001">
    <property type="protein sequence ID" value="HAT3895816.1"/>
    <property type="molecule type" value="Genomic_DNA"/>
</dbReference>
<dbReference type="Proteomes" id="UP000855471">
    <property type="component" value="Unassembled WGS sequence"/>
</dbReference>
<sequence length="617" mass="68590">MRRFLTTLMILLVVLVAGFSALVLLVNPNDFRAYMVKQVAARSGYQLQLDGPLRWHVWPQLSILSGRVMLTAEGASEPLVRADNMRLDVALWPLLSHQLSVKQVMLKGAVIQLTPQTEAVRGKDAPVAPKDNMLPDLAEDKGWSFDIARLRVADSVLVFQHENDEQVTVRDIRLEMEQDSQHRGTFDFSGRVNRDQRDLALSFNGTVDASDYPHNLSANIEQLSWQLQGADLPPQGINGQGHLQAQWLEEKKQLSFSQINLTANDSSFSGQAHVALLEKPEWAVDLKFGQLNLDNLLVQHDAAVTAKGEVQQGQSQSTLARPVIASQVDAVSYQGLKGFSADIALQADKVLWRKMAFENVSAKIDNRFGLLSIAQLQGKSDGGLISLPGTLDARKGEPRAVFHPRLEGVEIGTILKAFDYPIALTGKLSLAGDFSGSDIDAQAFRHSWQGQAHVEMNDTRMEGMNFQQMIQQAVERSGGDAKAQQNMENVTRLDHFVTDMTLDNGEVTLDNMVGESAMLALTGKGTLDLVKQNCDTLFNIRVLGGWDGESKLINFLKATPVPLRVYGQWQSLNYSLQVDQLLRKHLQDEAKRRLNDWADRNKDSRNGKDVKKLLDKL</sequence>
<organism evidence="2">
    <name type="scientific">Citrobacter freundii</name>
    <dbReference type="NCBI Taxonomy" id="546"/>
    <lineage>
        <taxon>Bacteria</taxon>
        <taxon>Pseudomonadati</taxon>
        <taxon>Pseudomonadota</taxon>
        <taxon>Gammaproteobacteria</taxon>
        <taxon>Enterobacterales</taxon>
        <taxon>Enterobacteriaceae</taxon>
        <taxon>Citrobacter</taxon>
        <taxon>Citrobacter freundii complex</taxon>
    </lineage>
</organism>
<dbReference type="PANTHER" id="PTHR30441:SF4">
    <property type="entry name" value="PROTEIN ASMA"/>
    <property type="match status" value="1"/>
</dbReference>
<dbReference type="InterPro" id="IPR052894">
    <property type="entry name" value="AsmA-related"/>
</dbReference>
<accession>A0A0P8HMW9</accession>
<evidence type="ECO:0000259" key="1">
    <source>
        <dbReference type="Pfam" id="PF05170"/>
    </source>
</evidence>
<dbReference type="GO" id="GO:0090313">
    <property type="term" value="P:regulation of protein targeting to membrane"/>
    <property type="evidence" value="ECO:0007669"/>
    <property type="project" value="TreeGrafter"/>
</dbReference>
<dbReference type="EMBL" id="LJEB01000034">
    <property type="protein sequence ID" value="KPR55929.1"/>
    <property type="molecule type" value="Genomic_DNA"/>
</dbReference>
<evidence type="ECO:0000313" key="2">
    <source>
        <dbReference type="EMBL" id="HAT3895816.1"/>
    </source>
</evidence>
<protein>
    <submittedName>
        <fullName evidence="2 3">Assembly protein</fullName>
    </submittedName>
</protein>
<dbReference type="RefSeq" id="WP_057063460.1">
    <property type="nucleotide sequence ID" value="NZ_AP026940.1"/>
</dbReference>
<reference evidence="2" key="4">
    <citation type="submission" date="2020-09" db="EMBL/GenBank/DDBJ databases">
        <authorList>
            <consortium name="NCBI Pathogen Detection Project"/>
        </authorList>
    </citation>
    <scope>NUCLEOTIDE SEQUENCE</scope>
    <source>
        <strain evidence="2">O50</strain>
    </source>
</reference>
<reference evidence="2" key="3">
    <citation type="journal article" date="2018" name="Genome Biol.">
        <title>SKESA: strategic k-mer extension for scrupulous assemblies.</title>
        <authorList>
            <person name="Souvorov A."/>
            <person name="Agarwala R."/>
            <person name="Lipman D.J."/>
        </authorList>
    </citation>
    <scope>NUCLEOTIDE SEQUENCE</scope>
    <source>
        <strain evidence="2">O50</strain>
    </source>
</reference>
<reference evidence="4" key="1">
    <citation type="submission" date="2015-09" db="EMBL/GenBank/DDBJ databases">
        <title>Prevalence of NDMs in South Africa.</title>
        <authorList>
            <person name="Osei Sekyere J."/>
            <person name="Govinden U."/>
            <person name="Essack S."/>
            <person name="Haldorsen B."/>
            <person name="Samuelsen O."/>
            <person name="Aasnaes B."/>
            <person name="Sundsfjord A."/>
        </authorList>
    </citation>
    <scope>NUCLEOTIDE SEQUENCE [LARGE SCALE GENOMIC DNA]</scope>
    <source>
        <strain evidence="4">ST62:944112508</strain>
    </source>
</reference>
<name>A0A0P8HMW9_CITFR</name>
<dbReference type="AlphaFoldDB" id="A0A0P8HMW9"/>
<proteinExistence type="predicted"/>
<evidence type="ECO:0000313" key="3">
    <source>
        <dbReference type="EMBL" id="KPR55929.1"/>
    </source>
</evidence>
<comment type="caution">
    <text evidence="2">The sequence shown here is derived from an EMBL/GenBank/DDBJ whole genome shotgun (WGS) entry which is preliminary data.</text>
</comment>
<dbReference type="Proteomes" id="UP000050520">
    <property type="component" value="Unassembled WGS sequence"/>
</dbReference>
<feature type="domain" description="AsmA" evidence="1">
    <location>
        <begin position="193"/>
        <end position="510"/>
    </location>
</feature>
<feature type="domain" description="AsmA" evidence="1">
    <location>
        <begin position="5"/>
        <end position="189"/>
    </location>
</feature>
<dbReference type="PANTHER" id="PTHR30441">
    <property type="entry name" value="DUF748 DOMAIN-CONTAINING PROTEIN"/>
    <property type="match status" value="1"/>
</dbReference>
<dbReference type="Pfam" id="PF05170">
    <property type="entry name" value="AsmA"/>
    <property type="match status" value="2"/>
</dbReference>
<reference evidence="3 4" key="2">
    <citation type="journal article" date="2017" name="PLoS ONE">
        <title>Genomic and phenotypic characterisation of fluoroquinolone resistance mechanisms in Enterobacteriaceae in Durban, South Africa.</title>
        <authorList>
            <person name="Osei Sekyere J."/>
            <person name="Amoako D.G."/>
        </authorList>
    </citation>
    <scope>NUCLEOTIDE SEQUENCE [LARGE SCALE GENOMIC DNA]</scope>
    <source>
        <strain evidence="3 4">ST62:944112508</strain>
    </source>
</reference>
<dbReference type="InterPro" id="IPR007844">
    <property type="entry name" value="AsmA"/>
</dbReference>
<gene>
    <name evidence="2" type="primary">asmA</name>
    <name evidence="3" type="ORF">AN672_08975</name>
    <name evidence="2" type="ORF">I9Y29_000192</name>
</gene>
<dbReference type="GO" id="GO:0005886">
    <property type="term" value="C:plasma membrane"/>
    <property type="evidence" value="ECO:0007669"/>
    <property type="project" value="TreeGrafter"/>
</dbReference>
<evidence type="ECO:0000313" key="4">
    <source>
        <dbReference type="Proteomes" id="UP000050520"/>
    </source>
</evidence>